<reference evidence="2 3" key="1">
    <citation type="submission" date="2024-02" db="EMBL/GenBank/DDBJ databases">
        <authorList>
            <person name="Chen Y."/>
            <person name="Shah S."/>
            <person name="Dougan E. K."/>
            <person name="Thang M."/>
            <person name="Chan C."/>
        </authorList>
    </citation>
    <scope>NUCLEOTIDE SEQUENCE [LARGE SCALE GENOMIC DNA]</scope>
</reference>
<organism evidence="2 3">
    <name type="scientific">Durusdinium trenchii</name>
    <dbReference type="NCBI Taxonomy" id="1381693"/>
    <lineage>
        <taxon>Eukaryota</taxon>
        <taxon>Sar</taxon>
        <taxon>Alveolata</taxon>
        <taxon>Dinophyceae</taxon>
        <taxon>Suessiales</taxon>
        <taxon>Symbiodiniaceae</taxon>
        <taxon>Durusdinium</taxon>
    </lineage>
</organism>
<evidence type="ECO:0000313" key="2">
    <source>
        <dbReference type="EMBL" id="CAK8987473.1"/>
    </source>
</evidence>
<gene>
    <name evidence="2" type="ORF">SCF082_LOCUS986</name>
</gene>
<sequence length="289" mass="32303">MSRERVKGLIPNRETRRRQVSGPPSGRAESGWKGGRTAEAGRPFACRHGQRGEIKKSESYKVEKEAKGITMDKGAAARSMNLARLSLNVRQVLEAREGLGELALASFSELKDTFARSGLLTLGDQLMWAQACSEFELLEDELAGEVYIGLVGRMEPQAAKAPPETNLEDMDIERFEERQREAQKLFESAQEDPNFVQTLAAFSNEPELFLKELKAASQEQGWTREDVKKMKETYAMMGINLEVMLQEMQASADALPPAQRDLVAYMQQMLTDPDSVLQKAEDKAEKVDA</sequence>
<name>A0ABP0HCK4_9DINO</name>
<dbReference type="Proteomes" id="UP001642464">
    <property type="component" value="Unassembled WGS sequence"/>
</dbReference>
<accession>A0ABP0HCK4</accession>
<evidence type="ECO:0000256" key="1">
    <source>
        <dbReference type="SAM" id="MobiDB-lite"/>
    </source>
</evidence>
<evidence type="ECO:0000313" key="3">
    <source>
        <dbReference type="Proteomes" id="UP001642464"/>
    </source>
</evidence>
<keyword evidence="3" id="KW-1185">Reference proteome</keyword>
<dbReference type="EMBL" id="CAXAMM010000447">
    <property type="protein sequence ID" value="CAK8987473.1"/>
    <property type="molecule type" value="Genomic_DNA"/>
</dbReference>
<protein>
    <submittedName>
        <fullName evidence="2">Protein translocase subunit SecA</fullName>
    </submittedName>
</protein>
<proteinExistence type="predicted"/>
<feature type="region of interest" description="Disordered" evidence="1">
    <location>
        <begin position="1"/>
        <end position="43"/>
    </location>
</feature>
<comment type="caution">
    <text evidence="2">The sequence shown here is derived from an EMBL/GenBank/DDBJ whole genome shotgun (WGS) entry which is preliminary data.</text>
</comment>